<keyword evidence="2" id="KW-1185">Reference proteome</keyword>
<gene>
    <name evidence="1" type="ORF">SISSUDRAFT_1067931</name>
</gene>
<reference evidence="1 2" key="1">
    <citation type="journal article" date="2016" name="Mol. Biol. Evol.">
        <title>Comparative Genomics of Early-Diverging Mushroom-Forming Fungi Provides Insights into the Origins of Lignocellulose Decay Capabilities.</title>
        <authorList>
            <person name="Nagy L.G."/>
            <person name="Riley R."/>
            <person name="Tritt A."/>
            <person name="Adam C."/>
            <person name="Daum C."/>
            <person name="Floudas D."/>
            <person name="Sun H."/>
            <person name="Yadav J.S."/>
            <person name="Pangilinan J."/>
            <person name="Larsson K.H."/>
            <person name="Matsuura K."/>
            <person name="Barry K."/>
            <person name="Labutti K."/>
            <person name="Kuo R."/>
            <person name="Ohm R.A."/>
            <person name="Bhattacharya S.S."/>
            <person name="Shirouzu T."/>
            <person name="Yoshinaga Y."/>
            <person name="Martin F.M."/>
            <person name="Grigoriev I.V."/>
            <person name="Hibbett D.S."/>
        </authorList>
    </citation>
    <scope>NUCLEOTIDE SEQUENCE [LARGE SCALE GENOMIC DNA]</scope>
    <source>
        <strain evidence="1 2">HHB10207 ss-3</strain>
    </source>
</reference>
<dbReference type="EMBL" id="KV428708">
    <property type="protein sequence ID" value="KZT31245.1"/>
    <property type="molecule type" value="Genomic_DNA"/>
</dbReference>
<dbReference type="Proteomes" id="UP000076798">
    <property type="component" value="Unassembled WGS sequence"/>
</dbReference>
<dbReference type="AlphaFoldDB" id="A0A165WJW4"/>
<proteinExistence type="predicted"/>
<name>A0A165WJW4_9AGAM</name>
<organism evidence="1 2">
    <name type="scientific">Sistotremastrum suecicum HHB10207 ss-3</name>
    <dbReference type="NCBI Taxonomy" id="1314776"/>
    <lineage>
        <taxon>Eukaryota</taxon>
        <taxon>Fungi</taxon>
        <taxon>Dikarya</taxon>
        <taxon>Basidiomycota</taxon>
        <taxon>Agaricomycotina</taxon>
        <taxon>Agaricomycetes</taxon>
        <taxon>Sistotremastrales</taxon>
        <taxon>Sistotremastraceae</taxon>
        <taxon>Sistotremastrum</taxon>
    </lineage>
</organism>
<evidence type="ECO:0000313" key="2">
    <source>
        <dbReference type="Proteomes" id="UP000076798"/>
    </source>
</evidence>
<evidence type="ECO:0000313" key="1">
    <source>
        <dbReference type="EMBL" id="KZT31245.1"/>
    </source>
</evidence>
<protein>
    <submittedName>
        <fullName evidence="1">Uncharacterized protein</fullName>
    </submittedName>
</protein>
<accession>A0A165WJW4</accession>
<sequence>MPILDGIPDFYVSPYGTQIDPRTQDVFEMICQRKARQLTATVVSTWLRVYFWAFWAPLFVHSPELEQFWSEHSTCISGAATVAFLENAEFPAQYPHDENPEATVDIFLPETVAQQWIVLMTTTNGWRFEREDDIEGLDRLKGRFPYLKNGWASTVTRLFKPTFEDEDSGYAHGYRMDVVHAFSFASTDPVLTFSYCHQHAPSFQPYFLNIIMPLPDGDIEVYDHHSLDILRPYVEHILHLCPHSINHHLRMDVGIRFSRGCLSWHDRVLGQNVPYLLEIEMEEDILRQRRI</sequence>